<evidence type="ECO:0000313" key="2">
    <source>
        <dbReference type="EMBL" id="TFE41537.1"/>
    </source>
</evidence>
<proteinExistence type="predicted"/>
<keyword evidence="1" id="KW-0812">Transmembrane</keyword>
<keyword evidence="1" id="KW-0472">Membrane</keyword>
<name>A0A4Y8MVK4_9BURK</name>
<evidence type="ECO:0008006" key="4">
    <source>
        <dbReference type="Google" id="ProtNLM"/>
    </source>
</evidence>
<dbReference type="RefSeq" id="WP_134464658.1">
    <property type="nucleotide sequence ID" value="NZ_JBHMFL010000154.1"/>
</dbReference>
<gene>
    <name evidence="2" type="ORF">E2553_33280</name>
</gene>
<sequence>MTQRFKSWLLAFAWSAACAGIVACLNLVFDRPEYPQPSWLIYLHVACAFVGALAITRFIQGIPAALQGPSSRSTVAQGVVAHNRVAVVNIVVPGKSAFFSTVRCVMILCFVLCLMAQFVQVGKLTDDTSGSPISRGPQLRKLSL</sequence>
<reference evidence="2 3" key="1">
    <citation type="submission" date="2019-03" db="EMBL/GenBank/DDBJ databases">
        <title>Complete Genome Sequence of Paraburkholderia dipogonis ICMP 19430T, a Nitrogen-fixing Symbiont of the South African Invasive Legume Dipogon lignosus in New Zealand.</title>
        <authorList>
            <person name="De Meyer S.E."/>
        </authorList>
    </citation>
    <scope>NUCLEOTIDE SEQUENCE [LARGE SCALE GENOMIC DNA]</scope>
    <source>
        <strain evidence="2 3">ICMP 19430</strain>
    </source>
</reference>
<dbReference type="Proteomes" id="UP000297385">
    <property type="component" value="Unassembled WGS sequence"/>
</dbReference>
<feature type="transmembrane region" description="Helical" evidence="1">
    <location>
        <begin position="40"/>
        <end position="59"/>
    </location>
</feature>
<evidence type="ECO:0000313" key="3">
    <source>
        <dbReference type="Proteomes" id="UP000297385"/>
    </source>
</evidence>
<dbReference type="AlphaFoldDB" id="A0A4Y8MVK4"/>
<keyword evidence="1" id="KW-1133">Transmembrane helix</keyword>
<dbReference type="GeneID" id="97309656"/>
<dbReference type="PROSITE" id="PS51257">
    <property type="entry name" value="PROKAR_LIPOPROTEIN"/>
    <property type="match status" value="1"/>
</dbReference>
<dbReference type="EMBL" id="SNVI01000002">
    <property type="protein sequence ID" value="TFE41537.1"/>
    <property type="molecule type" value="Genomic_DNA"/>
</dbReference>
<protein>
    <recommendedName>
        <fullName evidence="4">Transmembrane protein</fullName>
    </recommendedName>
</protein>
<evidence type="ECO:0000256" key="1">
    <source>
        <dbReference type="SAM" id="Phobius"/>
    </source>
</evidence>
<organism evidence="2 3">
    <name type="scientific">Paraburkholderia dipogonis</name>
    <dbReference type="NCBI Taxonomy" id="1211383"/>
    <lineage>
        <taxon>Bacteria</taxon>
        <taxon>Pseudomonadati</taxon>
        <taxon>Pseudomonadota</taxon>
        <taxon>Betaproteobacteria</taxon>
        <taxon>Burkholderiales</taxon>
        <taxon>Burkholderiaceae</taxon>
        <taxon>Paraburkholderia</taxon>
    </lineage>
</organism>
<accession>A0A4Y8MVK4</accession>
<feature type="transmembrane region" description="Helical" evidence="1">
    <location>
        <begin position="97"/>
        <end position="119"/>
    </location>
</feature>
<comment type="caution">
    <text evidence="2">The sequence shown here is derived from an EMBL/GenBank/DDBJ whole genome shotgun (WGS) entry which is preliminary data.</text>
</comment>